<dbReference type="EMBL" id="JABJWC010000004">
    <property type="protein sequence ID" value="NPC65383.1"/>
    <property type="molecule type" value="Genomic_DNA"/>
</dbReference>
<reference evidence="2 3" key="1">
    <citation type="journal article" date="2020" name="Microorganisms">
        <title>Description of Komagataeibacter melaceti sp. nov. and Komagataeibacter melomenusus sp. nov. Isolated from Apple Cider Vinegar.</title>
        <authorList>
            <person name="Maric L."/>
            <person name="Cleenwerck I."/>
            <person name="Accetto T."/>
            <person name="Vandamme P."/>
            <person name="Trcek J."/>
        </authorList>
    </citation>
    <scope>NUCLEOTIDE SEQUENCE [LARGE SCALE GENOMIC DNA]</scope>
    <source>
        <strain evidence="2 3">AV436</strain>
    </source>
</reference>
<evidence type="ECO:0000259" key="1">
    <source>
        <dbReference type="Pfam" id="PF04273"/>
    </source>
</evidence>
<evidence type="ECO:0000313" key="3">
    <source>
        <dbReference type="Proteomes" id="UP000623090"/>
    </source>
</evidence>
<accession>A0ABX2AAV6</accession>
<proteinExistence type="predicted"/>
<name>A0ABX2AAV6_9PROT</name>
<feature type="domain" description="Beta-lactamase hydrolase-like protein phosphatase-like" evidence="1">
    <location>
        <begin position="21"/>
        <end position="128"/>
    </location>
</feature>
<evidence type="ECO:0000313" key="2">
    <source>
        <dbReference type="EMBL" id="NPC65383.1"/>
    </source>
</evidence>
<dbReference type="Gene3D" id="3.90.190.10">
    <property type="entry name" value="Protein tyrosine phosphatase superfamily"/>
    <property type="match status" value="1"/>
</dbReference>
<comment type="caution">
    <text evidence="2">The sequence shown here is derived from an EMBL/GenBank/DDBJ whole genome shotgun (WGS) entry which is preliminary data.</text>
</comment>
<gene>
    <name evidence="2" type="ORF">HNW77_02955</name>
</gene>
<sequence>MPAYLFLHAKIRICSVNDLARALTPMFSIAPQLTVSDINKAAADGFKSILCARPDGEQGDHVPGKEIEQAAFCLGLDFTAIPVQAGHLPDGDAVASMRMALRRMPGPVLGYCRSGTRAAQLWAMAQVGTLPDAEILEAGRKAGINLSAAIAAAPRPNTDV</sequence>
<dbReference type="NCBIfam" id="TIGR01244">
    <property type="entry name" value="TIGR01244 family sulfur transferase"/>
    <property type="match status" value="1"/>
</dbReference>
<dbReference type="InterPro" id="IPR029021">
    <property type="entry name" value="Prot-tyrosine_phosphatase-like"/>
</dbReference>
<organism evidence="2 3">
    <name type="scientific">Komagataeibacter melomenusus</name>
    <dbReference type="NCBI Taxonomy" id="2766578"/>
    <lineage>
        <taxon>Bacteria</taxon>
        <taxon>Pseudomonadati</taxon>
        <taxon>Pseudomonadota</taxon>
        <taxon>Alphaproteobacteria</taxon>
        <taxon>Acetobacterales</taxon>
        <taxon>Acetobacteraceae</taxon>
        <taxon>Komagataeibacter</taxon>
    </lineage>
</organism>
<keyword evidence="3" id="KW-1185">Reference proteome</keyword>
<dbReference type="Pfam" id="PF04273">
    <property type="entry name" value="BLH_phosphatase"/>
    <property type="match status" value="1"/>
</dbReference>
<dbReference type="InterPro" id="IPR005939">
    <property type="entry name" value="BLH_phosphatase-like"/>
</dbReference>
<protein>
    <submittedName>
        <fullName evidence="2">TIGR01244 family phosphatase</fullName>
    </submittedName>
</protein>
<dbReference type="Proteomes" id="UP000623090">
    <property type="component" value="Unassembled WGS sequence"/>
</dbReference>